<evidence type="ECO:0000313" key="2">
    <source>
        <dbReference type="Proteomes" id="UP001499978"/>
    </source>
</evidence>
<reference evidence="2" key="1">
    <citation type="journal article" date="2019" name="Int. J. Syst. Evol. Microbiol.">
        <title>The Global Catalogue of Microorganisms (GCM) 10K type strain sequencing project: providing services to taxonomists for standard genome sequencing and annotation.</title>
        <authorList>
            <consortium name="The Broad Institute Genomics Platform"/>
            <consortium name="The Broad Institute Genome Sequencing Center for Infectious Disease"/>
            <person name="Wu L."/>
            <person name="Ma J."/>
        </authorList>
    </citation>
    <scope>NUCLEOTIDE SEQUENCE [LARGE SCALE GENOMIC DNA]</scope>
    <source>
        <strain evidence="2">JCM 3367</strain>
    </source>
</reference>
<protein>
    <recommendedName>
        <fullName evidence="3">Oxidoreductase</fullName>
    </recommendedName>
</protein>
<sequence length="116" mass="13719">MSWLRMPWFGRKKTAERPHVSAGERLAHLEKFIQSRYGVEAYLEPRTTVTETTVLLVAHDGEWTRRRVADPQAARRFAHQQGVPLYDVTLVGYPQRMRDYNERRKRRPEEFGPAPR</sequence>
<keyword evidence="2" id="KW-1185">Reference proteome</keyword>
<dbReference type="Proteomes" id="UP001499978">
    <property type="component" value="Unassembled WGS sequence"/>
</dbReference>
<dbReference type="EMBL" id="BAAARY010000016">
    <property type="protein sequence ID" value="GAA2529219.1"/>
    <property type="molecule type" value="Genomic_DNA"/>
</dbReference>
<comment type="caution">
    <text evidence="1">The sequence shown here is derived from an EMBL/GenBank/DDBJ whole genome shotgun (WGS) entry which is preliminary data.</text>
</comment>
<proteinExistence type="predicted"/>
<accession>A0ABP6AZA3</accession>
<evidence type="ECO:0000313" key="1">
    <source>
        <dbReference type="EMBL" id="GAA2529219.1"/>
    </source>
</evidence>
<evidence type="ECO:0008006" key="3">
    <source>
        <dbReference type="Google" id="ProtNLM"/>
    </source>
</evidence>
<gene>
    <name evidence="1" type="ORF">GCM10010201_30530</name>
</gene>
<organism evidence="1 2">
    <name type="scientific">Pilimelia columellifera subsp. columellifera</name>
    <dbReference type="NCBI Taxonomy" id="706583"/>
    <lineage>
        <taxon>Bacteria</taxon>
        <taxon>Bacillati</taxon>
        <taxon>Actinomycetota</taxon>
        <taxon>Actinomycetes</taxon>
        <taxon>Micromonosporales</taxon>
        <taxon>Micromonosporaceae</taxon>
        <taxon>Pilimelia</taxon>
    </lineage>
</organism>
<name>A0ABP6AZA3_9ACTN</name>